<keyword evidence="2" id="KW-1185">Reference proteome</keyword>
<dbReference type="EMBL" id="PKMF04000458">
    <property type="protein sequence ID" value="KAK7830675.1"/>
    <property type="molecule type" value="Genomic_DNA"/>
</dbReference>
<organism evidence="1 2">
    <name type="scientific">Quercus suber</name>
    <name type="common">Cork oak</name>
    <dbReference type="NCBI Taxonomy" id="58331"/>
    <lineage>
        <taxon>Eukaryota</taxon>
        <taxon>Viridiplantae</taxon>
        <taxon>Streptophyta</taxon>
        <taxon>Embryophyta</taxon>
        <taxon>Tracheophyta</taxon>
        <taxon>Spermatophyta</taxon>
        <taxon>Magnoliopsida</taxon>
        <taxon>eudicotyledons</taxon>
        <taxon>Gunneridae</taxon>
        <taxon>Pentapetalae</taxon>
        <taxon>rosids</taxon>
        <taxon>fabids</taxon>
        <taxon>Fagales</taxon>
        <taxon>Fagaceae</taxon>
        <taxon>Quercus</taxon>
    </lineage>
</organism>
<evidence type="ECO:0000313" key="2">
    <source>
        <dbReference type="Proteomes" id="UP000237347"/>
    </source>
</evidence>
<comment type="caution">
    <text evidence="1">The sequence shown here is derived from an EMBL/GenBank/DDBJ whole genome shotgun (WGS) entry which is preliminary data.</text>
</comment>
<name>A0AAW0JUS3_QUESU</name>
<protein>
    <submittedName>
        <fullName evidence="1">Uncharacterized protein</fullName>
    </submittedName>
</protein>
<gene>
    <name evidence="1" type="ORF">CFP56_028027</name>
</gene>
<evidence type="ECO:0000313" key="1">
    <source>
        <dbReference type="EMBL" id="KAK7830675.1"/>
    </source>
</evidence>
<dbReference type="Proteomes" id="UP000237347">
    <property type="component" value="Unassembled WGS sequence"/>
</dbReference>
<accession>A0AAW0JUS3</accession>
<sequence>MRNHWTGLSNLVLL</sequence>
<proteinExistence type="predicted"/>
<reference evidence="1 2" key="1">
    <citation type="journal article" date="2018" name="Sci. Data">
        <title>The draft genome sequence of cork oak.</title>
        <authorList>
            <person name="Ramos A.M."/>
            <person name="Usie A."/>
            <person name="Barbosa P."/>
            <person name="Barros P.M."/>
            <person name="Capote T."/>
            <person name="Chaves I."/>
            <person name="Simoes F."/>
            <person name="Abreu I."/>
            <person name="Carrasquinho I."/>
            <person name="Faro C."/>
            <person name="Guimaraes J.B."/>
            <person name="Mendonca D."/>
            <person name="Nobrega F."/>
            <person name="Rodrigues L."/>
            <person name="Saibo N.J.M."/>
            <person name="Varela M.C."/>
            <person name="Egas C."/>
            <person name="Matos J."/>
            <person name="Miguel C.M."/>
            <person name="Oliveira M.M."/>
            <person name="Ricardo C.P."/>
            <person name="Goncalves S."/>
        </authorList>
    </citation>
    <scope>NUCLEOTIDE SEQUENCE [LARGE SCALE GENOMIC DNA]</scope>
    <source>
        <strain evidence="2">cv. HL8</strain>
    </source>
</reference>